<dbReference type="AlphaFoldDB" id="A0A0M7AQW5"/>
<dbReference type="Proteomes" id="UP000053235">
    <property type="component" value="Unassembled WGS sequence"/>
</dbReference>
<keyword evidence="1" id="KW-0812">Transmembrane</keyword>
<protein>
    <submittedName>
        <fullName evidence="2">Uncharacterized protein</fullName>
    </submittedName>
</protein>
<keyword evidence="3" id="KW-1185">Reference proteome</keyword>
<gene>
    <name evidence="2" type="ORF">LAX5112_04743</name>
</gene>
<keyword evidence="1" id="KW-0472">Membrane</keyword>
<organism evidence="2 3">
    <name type="scientific">Roseibium alexandrii</name>
    <dbReference type="NCBI Taxonomy" id="388408"/>
    <lineage>
        <taxon>Bacteria</taxon>
        <taxon>Pseudomonadati</taxon>
        <taxon>Pseudomonadota</taxon>
        <taxon>Alphaproteobacteria</taxon>
        <taxon>Hyphomicrobiales</taxon>
        <taxon>Stappiaceae</taxon>
        <taxon>Roseibium</taxon>
    </lineage>
</organism>
<accession>A0A0M7AQW5</accession>
<feature type="transmembrane region" description="Helical" evidence="1">
    <location>
        <begin position="316"/>
        <end position="339"/>
    </location>
</feature>
<evidence type="ECO:0000313" key="2">
    <source>
        <dbReference type="EMBL" id="CTQ76901.1"/>
    </source>
</evidence>
<keyword evidence="1" id="KW-1133">Transmembrane helix</keyword>
<dbReference type="EMBL" id="CXWD01000029">
    <property type="protein sequence ID" value="CTQ76901.1"/>
    <property type="molecule type" value="Genomic_DNA"/>
</dbReference>
<sequence>MGIQLFQTAFQFGLDRLGCLLQRRFRRHIVRVGVDLHRLHVAGFLARQRVELGDLLDLVAEQRNPPRPVLIVRRKEFNCVPADAKSAALERGVVAFVLQGDQIGDQLALVDPLSDLDGEGHRRVGLDRADTVDAGDGGDDDDVVTLQQRAGGRVAHPVDLLVDRAFLLDIGVGTRDVGLRLVIVVVGDEILDRIVREETLELAIKLGRQRLVRRQDQRRALGALDDLRHGVGLARAGDPEQHLGLLAGRDATHKFGNRGRLVALRLVLGGQVDRDAAFGFFWPVRPVWHPEFAILVQRVAAFDQGRQGLDGRGCALLAAQLAIAAIGGGFLFVVFLVLFELGLEFLGLLQRHVQPGHGIKTPGSPLARRVRLAHTGSARGFGWFLLFCARGRTGLAA</sequence>
<name>A0A0M7AQW5_9HYPH</name>
<evidence type="ECO:0000313" key="3">
    <source>
        <dbReference type="Proteomes" id="UP000053235"/>
    </source>
</evidence>
<reference evidence="3" key="1">
    <citation type="submission" date="2015-07" db="EMBL/GenBank/DDBJ databases">
        <authorList>
            <person name="Rodrigo-Torres Lidia"/>
            <person name="Arahal R.David."/>
        </authorList>
    </citation>
    <scope>NUCLEOTIDE SEQUENCE [LARGE SCALE GENOMIC DNA]</scope>
    <source>
        <strain evidence="3">CECT 5112</strain>
    </source>
</reference>
<proteinExistence type="predicted"/>
<dbReference type="AntiFam" id="ANF00217">
    <property type="entry name" value="Shadow ORF (opposite uvrB)"/>
</dbReference>
<evidence type="ECO:0000256" key="1">
    <source>
        <dbReference type="SAM" id="Phobius"/>
    </source>
</evidence>